<evidence type="ECO:0000259" key="4">
    <source>
        <dbReference type="PROSITE" id="PS50932"/>
    </source>
</evidence>
<name>A0A549TEQ2_9HYPH</name>
<evidence type="ECO:0000256" key="1">
    <source>
        <dbReference type="ARBA" id="ARBA00023015"/>
    </source>
</evidence>
<dbReference type="InterPro" id="IPR028082">
    <property type="entry name" value="Peripla_BP_I"/>
</dbReference>
<dbReference type="GO" id="GO:0003700">
    <property type="term" value="F:DNA-binding transcription factor activity"/>
    <property type="evidence" value="ECO:0007669"/>
    <property type="project" value="TreeGrafter"/>
</dbReference>
<gene>
    <name evidence="5" type="ORF">FNA46_05600</name>
</gene>
<organism evidence="5 6">
    <name type="scientific">Rhizobium straminoryzae</name>
    <dbReference type="NCBI Taxonomy" id="1387186"/>
    <lineage>
        <taxon>Bacteria</taxon>
        <taxon>Pseudomonadati</taxon>
        <taxon>Pseudomonadota</taxon>
        <taxon>Alphaproteobacteria</taxon>
        <taxon>Hyphomicrobiales</taxon>
        <taxon>Rhizobiaceae</taxon>
        <taxon>Rhizobium/Agrobacterium group</taxon>
        <taxon>Rhizobium</taxon>
    </lineage>
</organism>
<dbReference type="InterPro" id="IPR010982">
    <property type="entry name" value="Lambda_DNA-bd_dom_sf"/>
</dbReference>
<feature type="domain" description="HTH lacI-type" evidence="4">
    <location>
        <begin position="13"/>
        <end position="67"/>
    </location>
</feature>
<dbReference type="InterPro" id="IPR000843">
    <property type="entry name" value="HTH_LacI"/>
</dbReference>
<dbReference type="PANTHER" id="PTHR30146:SF109">
    <property type="entry name" value="HTH-TYPE TRANSCRIPTIONAL REGULATOR GALS"/>
    <property type="match status" value="1"/>
</dbReference>
<dbReference type="PANTHER" id="PTHR30146">
    <property type="entry name" value="LACI-RELATED TRANSCRIPTIONAL REPRESSOR"/>
    <property type="match status" value="1"/>
</dbReference>
<dbReference type="SMART" id="SM00354">
    <property type="entry name" value="HTH_LACI"/>
    <property type="match status" value="1"/>
</dbReference>
<protein>
    <submittedName>
        <fullName evidence="5">LacI family transcriptional regulator</fullName>
    </submittedName>
</protein>
<keyword evidence="3" id="KW-0804">Transcription</keyword>
<dbReference type="SUPFAM" id="SSF53822">
    <property type="entry name" value="Periplasmic binding protein-like I"/>
    <property type="match status" value="1"/>
</dbReference>
<dbReference type="InterPro" id="IPR046335">
    <property type="entry name" value="LacI/GalR-like_sensor"/>
</dbReference>
<evidence type="ECO:0000313" key="6">
    <source>
        <dbReference type="Proteomes" id="UP000316801"/>
    </source>
</evidence>
<reference evidence="5 6" key="1">
    <citation type="submission" date="2019-07" db="EMBL/GenBank/DDBJ databases">
        <title>Ln-dependent methylotrophs.</title>
        <authorList>
            <person name="Tani A."/>
        </authorList>
    </citation>
    <scope>NUCLEOTIDE SEQUENCE [LARGE SCALE GENOMIC DNA]</scope>
    <source>
        <strain evidence="5 6">SM12</strain>
    </source>
</reference>
<dbReference type="EMBL" id="VJMG01000011">
    <property type="protein sequence ID" value="TRL40778.1"/>
    <property type="molecule type" value="Genomic_DNA"/>
</dbReference>
<evidence type="ECO:0000256" key="3">
    <source>
        <dbReference type="ARBA" id="ARBA00023163"/>
    </source>
</evidence>
<accession>A0A549TEQ2</accession>
<dbReference type="CDD" id="cd01392">
    <property type="entry name" value="HTH_LacI"/>
    <property type="match status" value="1"/>
</dbReference>
<keyword evidence="2" id="KW-0238">DNA-binding</keyword>
<dbReference type="Gene3D" id="3.40.50.2300">
    <property type="match status" value="2"/>
</dbReference>
<dbReference type="AlphaFoldDB" id="A0A549TEQ2"/>
<proteinExistence type="predicted"/>
<dbReference type="GO" id="GO:0000976">
    <property type="term" value="F:transcription cis-regulatory region binding"/>
    <property type="evidence" value="ECO:0007669"/>
    <property type="project" value="TreeGrafter"/>
</dbReference>
<sequence length="341" mass="37303">MKKQEIKEPVERITIRHVAHDAGVSVAAVSKVLRNAYGVSEALRLKVETSIEKLRYRPSVAARAMRGRTYTVGILVIDLFNPFLPPVIDAVNEALSQSGYKTMIGVGRGASVIEASMIETMIDNRMDGVILVAPRISDRMVERFAEQIPIVVIGHHEPEATGYDTVNSDDRIGAMLAVRCLHDRGYRDIAMVGYDRTGSPSSVVSLQREVGYQEAMRDLDLADRQRILRLPPPEEPRDEAIKSLLAHPGRPRALFVWSDLDAVPILAAACEAGLRVPTDLAVIGYDNSPVAALPLVDLASIDQDPSGIGRGASDLLLSRIEGRREAEHVLIQPRVIARGSL</sequence>
<keyword evidence="1" id="KW-0805">Transcription regulation</keyword>
<keyword evidence="6" id="KW-1185">Reference proteome</keyword>
<dbReference type="RefSeq" id="WP_143124123.1">
    <property type="nucleotide sequence ID" value="NZ_VJMG01000011.1"/>
</dbReference>
<dbReference type="Pfam" id="PF00356">
    <property type="entry name" value="LacI"/>
    <property type="match status" value="1"/>
</dbReference>
<evidence type="ECO:0000313" key="5">
    <source>
        <dbReference type="EMBL" id="TRL40778.1"/>
    </source>
</evidence>
<dbReference type="Pfam" id="PF13377">
    <property type="entry name" value="Peripla_BP_3"/>
    <property type="match status" value="1"/>
</dbReference>
<dbReference type="CDD" id="cd06267">
    <property type="entry name" value="PBP1_LacI_sugar_binding-like"/>
    <property type="match status" value="1"/>
</dbReference>
<dbReference type="PROSITE" id="PS50932">
    <property type="entry name" value="HTH_LACI_2"/>
    <property type="match status" value="1"/>
</dbReference>
<dbReference type="SUPFAM" id="SSF47413">
    <property type="entry name" value="lambda repressor-like DNA-binding domains"/>
    <property type="match status" value="1"/>
</dbReference>
<dbReference type="Proteomes" id="UP000316801">
    <property type="component" value="Unassembled WGS sequence"/>
</dbReference>
<evidence type="ECO:0000256" key="2">
    <source>
        <dbReference type="ARBA" id="ARBA00023125"/>
    </source>
</evidence>
<dbReference type="Gene3D" id="1.10.260.40">
    <property type="entry name" value="lambda repressor-like DNA-binding domains"/>
    <property type="match status" value="1"/>
</dbReference>
<comment type="caution">
    <text evidence="5">The sequence shown here is derived from an EMBL/GenBank/DDBJ whole genome shotgun (WGS) entry which is preliminary data.</text>
</comment>